<accession>A0A137NSP8</accession>
<evidence type="ECO:0000256" key="1">
    <source>
        <dbReference type="SAM" id="MobiDB-lite"/>
    </source>
</evidence>
<gene>
    <name evidence="3" type="ORF">CONCODRAFT_74148</name>
</gene>
<evidence type="ECO:0000256" key="2">
    <source>
        <dbReference type="SAM" id="Phobius"/>
    </source>
</evidence>
<feature type="region of interest" description="Disordered" evidence="1">
    <location>
        <begin position="36"/>
        <end position="105"/>
    </location>
</feature>
<sequence length="105" mass="12609">MPVPQVIFGVGVSVLALGVLGYVTYQMYCELEEREKKRSYYELQNPPPPYTREDREKFDREQILHRQREIEERVRNNLRRVNRQSNSNTREESDSITQNLHKMPQ</sequence>
<dbReference type="EMBL" id="KQ964826">
    <property type="protein sequence ID" value="KXN65720.1"/>
    <property type="molecule type" value="Genomic_DNA"/>
</dbReference>
<feature type="transmembrane region" description="Helical" evidence="2">
    <location>
        <begin position="6"/>
        <end position="28"/>
    </location>
</feature>
<proteinExistence type="predicted"/>
<keyword evidence="2" id="KW-0472">Membrane</keyword>
<keyword evidence="2" id="KW-0812">Transmembrane</keyword>
<protein>
    <submittedName>
        <fullName evidence="3">Uncharacterized protein</fullName>
    </submittedName>
</protein>
<keyword evidence="2" id="KW-1133">Transmembrane helix</keyword>
<feature type="compositionally biased region" description="Basic and acidic residues" evidence="1">
    <location>
        <begin position="51"/>
        <end position="75"/>
    </location>
</feature>
<evidence type="ECO:0000313" key="3">
    <source>
        <dbReference type="EMBL" id="KXN65720.1"/>
    </source>
</evidence>
<dbReference type="AlphaFoldDB" id="A0A137NSP8"/>
<reference evidence="3 4" key="1">
    <citation type="journal article" date="2015" name="Genome Biol. Evol.">
        <title>Phylogenomic analyses indicate that early fungi evolved digesting cell walls of algal ancestors of land plants.</title>
        <authorList>
            <person name="Chang Y."/>
            <person name="Wang S."/>
            <person name="Sekimoto S."/>
            <person name="Aerts A.L."/>
            <person name="Choi C."/>
            <person name="Clum A."/>
            <person name="LaButti K.M."/>
            <person name="Lindquist E.A."/>
            <person name="Yee Ngan C."/>
            <person name="Ohm R.A."/>
            <person name="Salamov A.A."/>
            <person name="Grigoriev I.V."/>
            <person name="Spatafora J.W."/>
            <person name="Berbee M.L."/>
        </authorList>
    </citation>
    <scope>NUCLEOTIDE SEQUENCE [LARGE SCALE GENOMIC DNA]</scope>
    <source>
        <strain evidence="3 4">NRRL 28638</strain>
    </source>
</reference>
<keyword evidence="4" id="KW-1185">Reference proteome</keyword>
<name>A0A137NSP8_CONC2</name>
<dbReference type="Proteomes" id="UP000070444">
    <property type="component" value="Unassembled WGS sequence"/>
</dbReference>
<feature type="compositionally biased region" description="Polar residues" evidence="1">
    <location>
        <begin position="95"/>
        <end position="105"/>
    </location>
</feature>
<evidence type="ECO:0000313" key="4">
    <source>
        <dbReference type="Proteomes" id="UP000070444"/>
    </source>
</evidence>
<organism evidence="3 4">
    <name type="scientific">Conidiobolus coronatus (strain ATCC 28846 / CBS 209.66 / NRRL 28638)</name>
    <name type="common">Delacroixia coronata</name>
    <dbReference type="NCBI Taxonomy" id="796925"/>
    <lineage>
        <taxon>Eukaryota</taxon>
        <taxon>Fungi</taxon>
        <taxon>Fungi incertae sedis</taxon>
        <taxon>Zoopagomycota</taxon>
        <taxon>Entomophthoromycotina</taxon>
        <taxon>Entomophthoromycetes</taxon>
        <taxon>Entomophthorales</taxon>
        <taxon>Ancylistaceae</taxon>
        <taxon>Conidiobolus</taxon>
    </lineage>
</organism>